<dbReference type="EMBL" id="MRZV01000277">
    <property type="protein sequence ID" value="PIK53665.1"/>
    <property type="molecule type" value="Genomic_DNA"/>
</dbReference>
<proteinExistence type="predicted"/>
<keyword evidence="2" id="KW-1133">Transmembrane helix</keyword>
<evidence type="ECO:0000313" key="4">
    <source>
        <dbReference type="Proteomes" id="UP000230750"/>
    </source>
</evidence>
<comment type="caution">
    <text evidence="3">The sequence shown here is derived from an EMBL/GenBank/DDBJ whole genome shotgun (WGS) entry which is preliminary data.</text>
</comment>
<protein>
    <submittedName>
        <fullName evidence="3">Uncharacterized protein</fullName>
    </submittedName>
</protein>
<dbReference type="Proteomes" id="UP000230750">
    <property type="component" value="Unassembled WGS sequence"/>
</dbReference>
<keyword evidence="2" id="KW-0812">Transmembrane</keyword>
<feature type="compositionally biased region" description="Basic and acidic residues" evidence="1">
    <location>
        <begin position="83"/>
        <end position="104"/>
    </location>
</feature>
<evidence type="ECO:0000256" key="2">
    <source>
        <dbReference type="SAM" id="Phobius"/>
    </source>
</evidence>
<gene>
    <name evidence="3" type="ORF">BSL78_09431</name>
</gene>
<name>A0A2G8L0C7_STIJA</name>
<evidence type="ECO:0000256" key="1">
    <source>
        <dbReference type="SAM" id="MobiDB-lite"/>
    </source>
</evidence>
<sequence>MDIIFDTDSSTTQTGFYALISFDETNGQPTTGIELSLLLSIGSLVITFSLTIVSLLLCCRFHKRLLQLELKVSGRNGTNIEANDNKYHPISDNDRNKSANKPDESETIGGYIRMRSSKTHLKQGVKPQEEEKVYDVPDTLIDENKNPRVHQLSMRNLFLATSKINKDLVTLYRNNLRLRNMHSLEISSQTWIYQRQRTR</sequence>
<reference evidence="3 4" key="1">
    <citation type="journal article" date="2017" name="PLoS Biol.">
        <title>The sea cucumber genome provides insights into morphological evolution and visceral regeneration.</title>
        <authorList>
            <person name="Zhang X."/>
            <person name="Sun L."/>
            <person name="Yuan J."/>
            <person name="Sun Y."/>
            <person name="Gao Y."/>
            <person name="Zhang L."/>
            <person name="Li S."/>
            <person name="Dai H."/>
            <person name="Hamel J.F."/>
            <person name="Liu C."/>
            <person name="Yu Y."/>
            <person name="Liu S."/>
            <person name="Lin W."/>
            <person name="Guo K."/>
            <person name="Jin S."/>
            <person name="Xu P."/>
            <person name="Storey K.B."/>
            <person name="Huan P."/>
            <person name="Zhang T."/>
            <person name="Zhou Y."/>
            <person name="Zhang J."/>
            <person name="Lin C."/>
            <person name="Li X."/>
            <person name="Xing L."/>
            <person name="Huo D."/>
            <person name="Sun M."/>
            <person name="Wang L."/>
            <person name="Mercier A."/>
            <person name="Li F."/>
            <person name="Yang H."/>
            <person name="Xiang J."/>
        </authorList>
    </citation>
    <scope>NUCLEOTIDE SEQUENCE [LARGE SCALE GENOMIC DNA]</scope>
    <source>
        <strain evidence="3">Shaxun</strain>
        <tissue evidence="3">Muscle</tissue>
    </source>
</reference>
<keyword evidence="2" id="KW-0472">Membrane</keyword>
<feature type="transmembrane region" description="Helical" evidence="2">
    <location>
        <begin position="37"/>
        <end position="58"/>
    </location>
</feature>
<evidence type="ECO:0000313" key="3">
    <source>
        <dbReference type="EMBL" id="PIK53665.1"/>
    </source>
</evidence>
<organism evidence="3 4">
    <name type="scientific">Stichopus japonicus</name>
    <name type="common">Sea cucumber</name>
    <dbReference type="NCBI Taxonomy" id="307972"/>
    <lineage>
        <taxon>Eukaryota</taxon>
        <taxon>Metazoa</taxon>
        <taxon>Echinodermata</taxon>
        <taxon>Eleutherozoa</taxon>
        <taxon>Echinozoa</taxon>
        <taxon>Holothuroidea</taxon>
        <taxon>Aspidochirotacea</taxon>
        <taxon>Aspidochirotida</taxon>
        <taxon>Stichopodidae</taxon>
        <taxon>Apostichopus</taxon>
    </lineage>
</organism>
<dbReference type="AlphaFoldDB" id="A0A2G8L0C7"/>
<feature type="region of interest" description="Disordered" evidence="1">
    <location>
        <begin position="81"/>
        <end position="106"/>
    </location>
</feature>
<keyword evidence="4" id="KW-1185">Reference proteome</keyword>
<accession>A0A2G8L0C7</accession>